<accession>A0A2A4YRW6</accession>
<dbReference type="GO" id="GO:0009052">
    <property type="term" value="P:pentose-phosphate shunt, non-oxidative branch"/>
    <property type="evidence" value="ECO:0007669"/>
    <property type="project" value="UniProtKB-UniRule"/>
</dbReference>
<dbReference type="SUPFAM" id="SSF75445">
    <property type="entry name" value="D-ribose-5-phosphate isomerase (RpiA), lid domain"/>
    <property type="match status" value="1"/>
</dbReference>
<comment type="catalytic activity">
    <reaction evidence="1 3">
        <text>aldehydo-D-ribose 5-phosphate = D-ribulose 5-phosphate</text>
        <dbReference type="Rhea" id="RHEA:14657"/>
        <dbReference type="ChEBI" id="CHEBI:58121"/>
        <dbReference type="ChEBI" id="CHEBI:58273"/>
        <dbReference type="EC" id="5.3.1.6"/>
    </reaction>
</comment>
<dbReference type="PANTHER" id="PTHR43748:SF3">
    <property type="entry name" value="RIBOSE-5-PHOSPHATE ISOMERASE 3, CHLOROPLASTIC-RELATED"/>
    <property type="match status" value="1"/>
</dbReference>
<comment type="subunit">
    <text evidence="3">Homodimer.</text>
</comment>
<dbReference type="InterPro" id="IPR050262">
    <property type="entry name" value="Ribose-5P_isomerase"/>
</dbReference>
<comment type="function">
    <text evidence="3">Catalyzes the reversible conversion of ribose-5-phosphate to ribulose 5-phosphate.</text>
</comment>
<dbReference type="NCBIfam" id="TIGR00021">
    <property type="entry name" value="rpiA"/>
    <property type="match status" value="1"/>
</dbReference>
<proteinExistence type="inferred from homology"/>
<dbReference type="HAMAP" id="MF_00170">
    <property type="entry name" value="Rib_5P_isom_A"/>
    <property type="match status" value="1"/>
</dbReference>
<dbReference type="Gene3D" id="3.30.70.260">
    <property type="match status" value="1"/>
</dbReference>
<dbReference type="UniPathway" id="UPA00115">
    <property type="reaction ID" value="UER00412"/>
</dbReference>
<evidence type="ECO:0000256" key="2">
    <source>
        <dbReference type="ARBA" id="ARBA00023235"/>
    </source>
</evidence>
<dbReference type="AlphaFoldDB" id="A0A2A4YRW6"/>
<reference key="1">
    <citation type="submission" date="2017-08" db="EMBL/GenBank/DDBJ databases">
        <title>A dynamic microbial community with high functional redundancy inhabits the cold, oxic subseafloor aquifer.</title>
        <authorList>
            <person name="Tully B.J."/>
            <person name="Wheat C.G."/>
            <person name="Glazer B.T."/>
            <person name="Huber J.A."/>
        </authorList>
    </citation>
    <scope>NUCLEOTIDE SEQUENCE [LARGE SCALE GENOMIC DNA]</scope>
</reference>
<feature type="binding site" evidence="3">
    <location>
        <position position="123"/>
    </location>
    <ligand>
        <name>substrate</name>
    </ligand>
</feature>
<dbReference type="InterPro" id="IPR020672">
    <property type="entry name" value="Ribose5P_isomerase_typA_subgr"/>
</dbReference>
<sequence>MSEKSLKQQAAEAALDYVTDGMKLGLGTGSTANFFIQALGEKVANGLNVLCVPTSIASHELAKSLNIPLTTLDETPKLDLVVDGADELDLELNLIKGGGAALLREKIVAAASAKMVVIADDSKLVDPLGAFPLPVEVIPFGAAATVELMHEAIKNAGSAGAVTLRLLPDGKPLITDGGHYIYDCALGTIVNPKQLALNLNVIPGVVEHGLFIGLAQVAILAAKDGIKKIEL</sequence>
<comment type="caution">
    <text evidence="4">The sequence shown here is derived from an EMBL/GenBank/DDBJ whole genome shotgun (WGS) entry which is preliminary data.</text>
</comment>
<comment type="similarity">
    <text evidence="3">Belongs to the ribose 5-phosphate isomerase family.</text>
</comment>
<comment type="pathway">
    <text evidence="3">Carbohydrate degradation; pentose phosphate pathway; D-ribose 5-phosphate from D-ribulose 5-phosphate (non-oxidative stage): step 1/1.</text>
</comment>
<feature type="binding site" evidence="3">
    <location>
        <begin position="28"/>
        <end position="31"/>
    </location>
    <ligand>
        <name>substrate</name>
    </ligand>
</feature>
<name>A0A2A4YRW6_9PROT</name>
<evidence type="ECO:0000256" key="1">
    <source>
        <dbReference type="ARBA" id="ARBA00001713"/>
    </source>
</evidence>
<keyword evidence="2 3" id="KW-0413">Isomerase</keyword>
<dbReference type="EC" id="5.3.1.6" evidence="3"/>
<feature type="binding site" evidence="3">
    <location>
        <begin position="83"/>
        <end position="86"/>
    </location>
    <ligand>
        <name>substrate</name>
    </ligand>
</feature>
<gene>
    <name evidence="3" type="primary">rpiA</name>
    <name evidence="4" type="ORF">COB13_15380</name>
</gene>
<dbReference type="Gene3D" id="3.40.50.1360">
    <property type="match status" value="1"/>
</dbReference>
<feature type="binding site" evidence="3">
    <location>
        <begin position="96"/>
        <end position="99"/>
    </location>
    <ligand>
        <name>substrate</name>
    </ligand>
</feature>
<dbReference type="EMBL" id="NVUS01000028">
    <property type="protein sequence ID" value="PCI97598.1"/>
    <property type="molecule type" value="Genomic_DNA"/>
</dbReference>
<dbReference type="NCBIfam" id="NF001924">
    <property type="entry name" value="PRK00702.1"/>
    <property type="match status" value="1"/>
</dbReference>
<evidence type="ECO:0000256" key="3">
    <source>
        <dbReference type="HAMAP-Rule" id="MF_00170"/>
    </source>
</evidence>
<dbReference type="SUPFAM" id="SSF100950">
    <property type="entry name" value="NagB/RpiA/CoA transferase-like"/>
    <property type="match status" value="1"/>
</dbReference>
<dbReference type="FunFam" id="3.40.50.1360:FF:000001">
    <property type="entry name" value="Ribose-5-phosphate isomerase A"/>
    <property type="match status" value="1"/>
</dbReference>
<dbReference type="PANTHER" id="PTHR43748">
    <property type="entry name" value="RIBOSE-5-PHOSPHATE ISOMERASE 3, CHLOROPLASTIC-RELATED"/>
    <property type="match status" value="1"/>
</dbReference>
<dbReference type="InterPro" id="IPR037171">
    <property type="entry name" value="NagB/RpiA_transferase-like"/>
</dbReference>
<evidence type="ECO:0000313" key="4">
    <source>
        <dbReference type="EMBL" id="PCI97598.1"/>
    </source>
</evidence>
<protein>
    <recommendedName>
        <fullName evidence="3">Ribose-5-phosphate isomerase A</fullName>
        <ecNumber evidence="3">5.3.1.6</ecNumber>
    </recommendedName>
    <alternativeName>
        <fullName evidence="3">Phosphoriboisomerase A</fullName>
        <shortName evidence="3">PRI</shortName>
    </alternativeName>
</protein>
<reference evidence="4" key="2">
    <citation type="journal article" date="2018" name="ISME J.">
        <title>A dynamic microbial community with high functional redundancy inhabits the cold, oxic subseafloor aquifer.</title>
        <authorList>
            <person name="Tully B.J."/>
            <person name="Wheat C.G."/>
            <person name="Glazer B.T."/>
            <person name="Huber J.A."/>
        </authorList>
    </citation>
    <scope>NUCLEOTIDE SEQUENCE</scope>
    <source>
        <strain evidence="4">NORP83</strain>
    </source>
</reference>
<organism evidence="4">
    <name type="scientific">OCS116 cluster bacterium</name>
    <dbReference type="NCBI Taxonomy" id="2030921"/>
    <lineage>
        <taxon>Bacteria</taxon>
        <taxon>Pseudomonadati</taxon>
        <taxon>Pseudomonadota</taxon>
        <taxon>Alphaproteobacteria</taxon>
        <taxon>OCS116 cluster</taxon>
    </lineage>
</organism>
<dbReference type="GO" id="GO:0004751">
    <property type="term" value="F:ribose-5-phosphate isomerase activity"/>
    <property type="evidence" value="ECO:0007669"/>
    <property type="project" value="UniProtKB-UniRule"/>
</dbReference>
<dbReference type="Pfam" id="PF06026">
    <property type="entry name" value="Rib_5-P_isom_A"/>
    <property type="match status" value="1"/>
</dbReference>
<feature type="active site" description="Proton acceptor" evidence="3">
    <location>
        <position position="105"/>
    </location>
</feature>
<dbReference type="InterPro" id="IPR004788">
    <property type="entry name" value="Ribose5P_isomerase_type_A"/>
</dbReference>
<dbReference type="CDD" id="cd01398">
    <property type="entry name" value="RPI_A"/>
    <property type="match status" value="1"/>
</dbReference>